<dbReference type="Pfam" id="PF01875">
    <property type="entry name" value="Memo"/>
    <property type="match status" value="1"/>
</dbReference>
<evidence type="ECO:0000256" key="1">
    <source>
        <dbReference type="ARBA" id="ARBA00006315"/>
    </source>
</evidence>
<dbReference type="CDD" id="cd07361">
    <property type="entry name" value="MEMO_like"/>
    <property type="match status" value="1"/>
</dbReference>
<dbReference type="AlphaFoldDB" id="A0A9P8PAW7"/>
<dbReference type="Gene3D" id="3.40.830.10">
    <property type="entry name" value="LigB-like"/>
    <property type="match status" value="1"/>
</dbReference>
<comment type="similarity">
    <text evidence="1">Belongs to the MEMO1 family.</text>
</comment>
<dbReference type="OrthoDB" id="417112at2759"/>
<comment type="caution">
    <text evidence="2">The sequence shown here is derived from an EMBL/GenBank/DDBJ whole genome shotgun (WGS) entry which is preliminary data.</text>
</comment>
<protein>
    <recommendedName>
        <fullName evidence="4">MEMO1 family protein</fullName>
    </recommendedName>
</protein>
<proteinExistence type="inferred from homology"/>
<dbReference type="NCBIfam" id="TIGR04336">
    <property type="entry name" value="AmmeMemoSam_B"/>
    <property type="match status" value="1"/>
</dbReference>
<organism evidence="2 3">
    <name type="scientific">Wickerhamomyces mucosus</name>
    <dbReference type="NCBI Taxonomy" id="1378264"/>
    <lineage>
        <taxon>Eukaryota</taxon>
        <taxon>Fungi</taxon>
        <taxon>Dikarya</taxon>
        <taxon>Ascomycota</taxon>
        <taxon>Saccharomycotina</taxon>
        <taxon>Saccharomycetes</taxon>
        <taxon>Phaffomycetales</taxon>
        <taxon>Wickerhamomycetaceae</taxon>
        <taxon>Wickerhamomyces</taxon>
    </lineage>
</organism>
<dbReference type="PANTHER" id="PTHR11060:SF0">
    <property type="entry name" value="PROTEIN MEMO1"/>
    <property type="match status" value="1"/>
</dbReference>
<dbReference type="Proteomes" id="UP000769528">
    <property type="component" value="Unassembled WGS sequence"/>
</dbReference>
<keyword evidence="3" id="KW-1185">Reference proteome</keyword>
<evidence type="ECO:0000313" key="2">
    <source>
        <dbReference type="EMBL" id="KAH3667904.1"/>
    </source>
</evidence>
<dbReference type="PANTHER" id="PTHR11060">
    <property type="entry name" value="PROTEIN MEMO1"/>
    <property type="match status" value="1"/>
</dbReference>
<dbReference type="EMBL" id="JAEUBF010001375">
    <property type="protein sequence ID" value="KAH3667904.1"/>
    <property type="molecule type" value="Genomic_DNA"/>
</dbReference>
<gene>
    <name evidence="2" type="ORF">WICMUC_005182</name>
</gene>
<reference evidence="2" key="2">
    <citation type="submission" date="2021-01" db="EMBL/GenBank/DDBJ databases">
        <authorList>
            <person name="Schikora-Tamarit M.A."/>
        </authorList>
    </citation>
    <scope>NUCLEOTIDE SEQUENCE</scope>
    <source>
        <strain evidence="2">CBS6341</strain>
    </source>
</reference>
<evidence type="ECO:0000313" key="3">
    <source>
        <dbReference type="Proteomes" id="UP000769528"/>
    </source>
</evidence>
<accession>A0A9P8PAW7</accession>
<dbReference type="InterPro" id="IPR002737">
    <property type="entry name" value="MEMO1_fam"/>
</dbReference>
<sequence>MSLEIDEEEHSFEMHAPYIYKLTQFLPQGIPKIVPIMISHSSESFNIEICDILSQYFRDESNTFVISSDFCHWGSRFGYTKYTPTGSLDDLISLGISNELNNSSNSLKVYKSIEVLDKSAMKIASTGSSKKWKDYIKTTGNTICGQKPIELLLRIIEKVREDDDDHSKDWGTFKWIGYSQSSKPITFSDSSVSYASAFAVV</sequence>
<evidence type="ECO:0008006" key="4">
    <source>
        <dbReference type="Google" id="ProtNLM"/>
    </source>
</evidence>
<name>A0A9P8PAW7_9ASCO</name>
<reference evidence="2" key="1">
    <citation type="journal article" date="2021" name="Open Biol.">
        <title>Shared evolutionary footprints suggest mitochondrial oxidative damage underlies multiple complex I losses in fungi.</title>
        <authorList>
            <person name="Schikora-Tamarit M.A."/>
            <person name="Marcet-Houben M."/>
            <person name="Nosek J."/>
            <person name="Gabaldon T."/>
        </authorList>
    </citation>
    <scope>NUCLEOTIDE SEQUENCE</scope>
    <source>
        <strain evidence="2">CBS6341</strain>
    </source>
</reference>